<evidence type="ECO:0000256" key="4">
    <source>
        <dbReference type="ARBA" id="ARBA00022452"/>
    </source>
</evidence>
<organism evidence="13 14">
    <name type="scientific">Undibacterium arcticum</name>
    <dbReference type="NCBI Taxonomy" id="1762892"/>
    <lineage>
        <taxon>Bacteria</taxon>
        <taxon>Pseudomonadati</taxon>
        <taxon>Pseudomonadota</taxon>
        <taxon>Betaproteobacteria</taxon>
        <taxon>Burkholderiales</taxon>
        <taxon>Oxalobacteraceae</taxon>
        <taxon>Undibacterium</taxon>
    </lineage>
</organism>
<keyword evidence="9" id="KW-0472">Membrane</keyword>
<evidence type="ECO:0000256" key="2">
    <source>
        <dbReference type="ARBA" id="ARBA00011233"/>
    </source>
</evidence>
<comment type="subcellular location">
    <subcellularLocation>
        <location evidence="1">Cell outer membrane</location>
        <topology evidence="1">Multi-pass membrane protein</topology>
    </subcellularLocation>
</comment>
<dbReference type="PANTHER" id="PTHR34501:SF9">
    <property type="entry name" value="MAJOR OUTER MEMBRANE PROTEIN P.IA"/>
    <property type="match status" value="1"/>
</dbReference>
<evidence type="ECO:0000256" key="8">
    <source>
        <dbReference type="ARBA" id="ARBA00023114"/>
    </source>
</evidence>
<keyword evidence="8" id="KW-0626">Porin</keyword>
<comment type="caution">
    <text evidence="13">The sequence shown here is derived from an EMBL/GenBank/DDBJ whole genome shotgun (WGS) entry which is preliminary data.</text>
</comment>
<evidence type="ECO:0000256" key="1">
    <source>
        <dbReference type="ARBA" id="ARBA00004571"/>
    </source>
</evidence>
<feature type="domain" description="Porin" evidence="12">
    <location>
        <begin position="7"/>
        <end position="307"/>
    </location>
</feature>
<evidence type="ECO:0000256" key="6">
    <source>
        <dbReference type="ARBA" id="ARBA00022729"/>
    </source>
</evidence>
<evidence type="ECO:0000259" key="12">
    <source>
        <dbReference type="Pfam" id="PF13609"/>
    </source>
</evidence>
<keyword evidence="4" id="KW-1134">Transmembrane beta strand</keyword>
<dbReference type="RefSeq" id="WP_390332186.1">
    <property type="nucleotide sequence ID" value="NZ_JBHRTP010000054.1"/>
</dbReference>
<feature type="chain" id="PRO_5047106124" evidence="11">
    <location>
        <begin position="21"/>
        <end position="331"/>
    </location>
</feature>
<keyword evidence="7" id="KW-0406">Ion transport</keyword>
<evidence type="ECO:0000256" key="7">
    <source>
        <dbReference type="ARBA" id="ARBA00023065"/>
    </source>
</evidence>
<evidence type="ECO:0000256" key="5">
    <source>
        <dbReference type="ARBA" id="ARBA00022692"/>
    </source>
</evidence>
<dbReference type="Pfam" id="PF13609">
    <property type="entry name" value="Porin_4"/>
    <property type="match status" value="1"/>
</dbReference>
<name>A0ABV7F647_9BURK</name>
<evidence type="ECO:0000256" key="10">
    <source>
        <dbReference type="ARBA" id="ARBA00023237"/>
    </source>
</evidence>
<accession>A0ABV7F647</accession>
<evidence type="ECO:0000313" key="13">
    <source>
        <dbReference type="EMBL" id="MFC3109761.1"/>
    </source>
</evidence>
<gene>
    <name evidence="13" type="ORF">ACFOFO_17620</name>
</gene>
<keyword evidence="14" id="KW-1185">Reference proteome</keyword>
<keyword evidence="6 11" id="KW-0732">Signal</keyword>
<dbReference type="SUPFAM" id="SSF56935">
    <property type="entry name" value="Porins"/>
    <property type="match status" value="1"/>
</dbReference>
<dbReference type="PRINTS" id="PR00184">
    <property type="entry name" value="NEISSPPORIN"/>
</dbReference>
<keyword evidence="3" id="KW-0813">Transport</keyword>
<comment type="subunit">
    <text evidence="2">Homotrimer.</text>
</comment>
<dbReference type="PANTHER" id="PTHR34501">
    <property type="entry name" value="PROTEIN YDDL-RELATED"/>
    <property type="match status" value="1"/>
</dbReference>
<dbReference type="EMBL" id="JBHRTP010000054">
    <property type="protein sequence ID" value="MFC3109761.1"/>
    <property type="molecule type" value="Genomic_DNA"/>
</dbReference>
<evidence type="ECO:0000256" key="3">
    <source>
        <dbReference type="ARBA" id="ARBA00022448"/>
    </source>
</evidence>
<reference evidence="14" key="1">
    <citation type="journal article" date="2019" name="Int. J. Syst. Evol. Microbiol.">
        <title>The Global Catalogue of Microorganisms (GCM) 10K type strain sequencing project: providing services to taxonomists for standard genome sequencing and annotation.</title>
        <authorList>
            <consortium name="The Broad Institute Genomics Platform"/>
            <consortium name="The Broad Institute Genome Sequencing Center for Infectious Disease"/>
            <person name="Wu L."/>
            <person name="Ma J."/>
        </authorList>
    </citation>
    <scope>NUCLEOTIDE SEQUENCE [LARGE SCALE GENOMIC DNA]</scope>
    <source>
        <strain evidence="14">KCTC 42986</strain>
    </source>
</reference>
<proteinExistence type="predicted"/>
<dbReference type="Gene3D" id="2.40.160.10">
    <property type="entry name" value="Porin"/>
    <property type="match status" value="1"/>
</dbReference>
<dbReference type="InterPro" id="IPR050298">
    <property type="entry name" value="Gram-neg_bact_OMP"/>
</dbReference>
<sequence length="331" mass="34722">MKKTLIALAVLGSVAGVAQAQSAVIVYGVVDVGLAHENNGSTSVTRMDSGILNGSRLGFKGSEDLGSGLSAIFQIESGFNADTGAQADAAKLFNRQSFVGLTGGFGAVKLGRQMNPVYANNGTFDPFADGLAGDSARLFSYNGSRTDNLITYGYAANGFRGELQYGLGEVPGNLSASRTVAGFVGYKNGPVDVVLTHQNIKNPTDTNTTKITLLGGNYNFGVVKAFASYAWEKGVVLGTATRLDQRDSLVGLTAPVGTVGTLLISYIRKTDKAVTNADASQVAIGYTHNLSKRTALYTSYGELRNDGAAKYKVAAPGNIDKLFNVGIRHFF</sequence>
<dbReference type="CDD" id="cd00342">
    <property type="entry name" value="gram_neg_porins"/>
    <property type="match status" value="1"/>
</dbReference>
<evidence type="ECO:0000313" key="14">
    <source>
        <dbReference type="Proteomes" id="UP001595530"/>
    </source>
</evidence>
<protein>
    <submittedName>
        <fullName evidence="13">Porin</fullName>
    </submittedName>
</protein>
<dbReference type="PRINTS" id="PR00182">
    <property type="entry name" value="ECOLNEIPORIN"/>
</dbReference>
<evidence type="ECO:0000256" key="9">
    <source>
        <dbReference type="ARBA" id="ARBA00023136"/>
    </source>
</evidence>
<dbReference type="InterPro" id="IPR023614">
    <property type="entry name" value="Porin_dom_sf"/>
</dbReference>
<dbReference type="InterPro" id="IPR001702">
    <property type="entry name" value="Porin_Gram-ve"/>
</dbReference>
<dbReference type="InterPro" id="IPR033900">
    <property type="entry name" value="Gram_neg_porin_domain"/>
</dbReference>
<keyword evidence="5" id="KW-0812">Transmembrane</keyword>
<keyword evidence="10" id="KW-0998">Cell outer membrane</keyword>
<dbReference type="InterPro" id="IPR002299">
    <property type="entry name" value="Porin_Neis"/>
</dbReference>
<dbReference type="Proteomes" id="UP001595530">
    <property type="component" value="Unassembled WGS sequence"/>
</dbReference>
<feature type="signal peptide" evidence="11">
    <location>
        <begin position="1"/>
        <end position="20"/>
    </location>
</feature>
<evidence type="ECO:0000256" key="11">
    <source>
        <dbReference type="SAM" id="SignalP"/>
    </source>
</evidence>